<dbReference type="InterPro" id="IPR000531">
    <property type="entry name" value="Beta-barrel_TonB"/>
</dbReference>
<comment type="caution">
    <text evidence="16">The sequence shown here is derived from an EMBL/GenBank/DDBJ whole genome shotgun (WGS) entry which is preliminary data.</text>
</comment>
<dbReference type="Pfam" id="PF07715">
    <property type="entry name" value="Plug"/>
    <property type="match status" value="1"/>
</dbReference>
<keyword evidence="8" id="KW-0406">Ion transport</keyword>
<evidence type="ECO:0000259" key="14">
    <source>
        <dbReference type="Pfam" id="PF00593"/>
    </source>
</evidence>
<dbReference type="PROSITE" id="PS01156">
    <property type="entry name" value="TONB_DEPENDENT_REC_2"/>
    <property type="match status" value="1"/>
</dbReference>
<dbReference type="Pfam" id="PF00593">
    <property type="entry name" value="TonB_dep_Rec_b-barrel"/>
    <property type="match status" value="1"/>
</dbReference>
<dbReference type="InterPro" id="IPR036942">
    <property type="entry name" value="Beta-barrel_TonB_sf"/>
</dbReference>
<keyword evidence="17" id="KW-1185">Reference proteome</keyword>
<evidence type="ECO:0000256" key="13">
    <source>
        <dbReference type="RuleBase" id="RU003357"/>
    </source>
</evidence>
<evidence type="ECO:0000256" key="4">
    <source>
        <dbReference type="ARBA" id="ARBA00022496"/>
    </source>
</evidence>
<accession>A0A2P8R472</accession>
<keyword evidence="6" id="KW-0732">Signal</keyword>
<evidence type="ECO:0000313" key="16">
    <source>
        <dbReference type="EMBL" id="PSM53291.1"/>
    </source>
</evidence>
<evidence type="ECO:0000259" key="15">
    <source>
        <dbReference type="Pfam" id="PF07715"/>
    </source>
</evidence>
<comment type="subcellular location">
    <subcellularLocation>
        <location evidence="1 12">Cell outer membrane</location>
        <topology evidence="1 12">Multi-pass membrane protein</topology>
    </subcellularLocation>
</comment>
<gene>
    <name evidence="16" type="ORF">CQ405_01740</name>
</gene>
<dbReference type="AlphaFoldDB" id="A0A2P8R472"/>
<name>A0A2P8R472_9BACT</name>
<evidence type="ECO:0000256" key="5">
    <source>
        <dbReference type="ARBA" id="ARBA00022692"/>
    </source>
</evidence>
<evidence type="ECO:0000256" key="6">
    <source>
        <dbReference type="ARBA" id="ARBA00022729"/>
    </source>
</evidence>
<dbReference type="CDD" id="cd01347">
    <property type="entry name" value="ligand_gated_channel"/>
    <property type="match status" value="1"/>
</dbReference>
<dbReference type="PANTHER" id="PTHR32552">
    <property type="entry name" value="FERRICHROME IRON RECEPTOR-RELATED"/>
    <property type="match status" value="1"/>
</dbReference>
<dbReference type="InterPro" id="IPR010917">
    <property type="entry name" value="TonB_rcpt_CS"/>
</dbReference>
<evidence type="ECO:0000256" key="12">
    <source>
        <dbReference type="PROSITE-ProRule" id="PRU01360"/>
    </source>
</evidence>
<evidence type="ECO:0000256" key="2">
    <source>
        <dbReference type="ARBA" id="ARBA00022448"/>
    </source>
</evidence>
<dbReference type="InterPro" id="IPR012910">
    <property type="entry name" value="Plug_dom"/>
</dbReference>
<dbReference type="OrthoDB" id="5389752at2"/>
<dbReference type="Gene3D" id="2.40.170.20">
    <property type="entry name" value="TonB-dependent receptor, beta-barrel domain"/>
    <property type="match status" value="1"/>
</dbReference>
<evidence type="ECO:0000256" key="1">
    <source>
        <dbReference type="ARBA" id="ARBA00004571"/>
    </source>
</evidence>
<dbReference type="Proteomes" id="UP000240535">
    <property type="component" value="Unassembled WGS sequence"/>
</dbReference>
<keyword evidence="10 12" id="KW-0472">Membrane</keyword>
<evidence type="ECO:0000256" key="9">
    <source>
        <dbReference type="ARBA" id="ARBA00023077"/>
    </source>
</evidence>
<dbReference type="GO" id="GO:0006826">
    <property type="term" value="P:iron ion transport"/>
    <property type="evidence" value="ECO:0007669"/>
    <property type="project" value="UniProtKB-KW"/>
</dbReference>
<dbReference type="EMBL" id="PDHH01000001">
    <property type="protein sequence ID" value="PSM53291.1"/>
    <property type="molecule type" value="Genomic_DNA"/>
</dbReference>
<reference evidence="17" key="1">
    <citation type="submission" date="2017-10" db="EMBL/GenBank/DDBJ databases">
        <title>Campylobacter species from seals.</title>
        <authorList>
            <person name="Gilbert M.J."/>
            <person name="Zomer A.L."/>
            <person name="Timmerman A.J."/>
            <person name="Duim B."/>
            <person name="Wagenaar J.A."/>
        </authorList>
    </citation>
    <scope>NUCLEOTIDE SEQUENCE [LARGE SCALE GENOMIC DNA]</scope>
    <source>
        <strain evidence="17">17S00004-5</strain>
    </source>
</reference>
<keyword evidence="5 12" id="KW-0812">Transmembrane</keyword>
<comment type="similarity">
    <text evidence="12 13">Belongs to the TonB-dependent receptor family.</text>
</comment>
<keyword evidence="2 12" id="KW-0813">Transport</keyword>
<evidence type="ECO:0000313" key="17">
    <source>
        <dbReference type="Proteomes" id="UP000240535"/>
    </source>
</evidence>
<keyword evidence="11 12" id="KW-0998">Cell outer membrane</keyword>
<dbReference type="PANTHER" id="PTHR32552:SF81">
    <property type="entry name" value="TONB-DEPENDENT OUTER MEMBRANE RECEPTOR"/>
    <property type="match status" value="1"/>
</dbReference>
<evidence type="ECO:0000256" key="11">
    <source>
        <dbReference type="ARBA" id="ARBA00023237"/>
    </source>
</evidence>
<keyword evidence="9 13" id="KW-0798">TonB box</keyword>
<feature type="domain" description="TonB-dependent receptor plug" evidence="15">
    <location>
        <begin position="42"/>
        <end position="146"/>
    </location>
</feature>
<dbReference type="SUPFAM" id="SSF56935">
    <property type="entry name" value="Porins"/>
    <property type="match status" value="1"/>
</dbReference>
<evidence type="ECO:0008006" key="18">
    <source>
        <dbReference type="Google" id="ProtNLM"/>
    </source>
</evidence>
<evidence type="ECO:0000256" key="3">
    <source>
        <dbReference type="ARBA" id="ARBA00022452"/>
    </source>
</evidence>
<evidence type="ECO:0000256" key="10">
    <source>
        <dbReference type="ARBA" id="ARBA00023136"/>
    </source>
</evidence>
<evidence type="ECO:0000256" key="7">
    <source>
        <dbReference type="ARBA" id="ARBA00023004"/>
    </source>
</evidence>
<dbReference type="RefSeq" id="WP_106869939.1">
    <property type="nucleotide sequence ID" value="NZ_CP053841.1"/>
</dbReference>
<dbReference type="GO" id="GO:0009279">
    <property type="term" value="C:cell outer membrane"/>
    <property type="evidence" value="ECO:0007669"/>
    <property type="project" value="UniProtKB-SubCell"/>
</dbReference>
<proteinExistence type="inferred from homology"/>
<keyword evidence="3 12" id="KW-1134">Transmembrane beta strand</keyword>
<evidence type="ECO:0000256" key="8">
    <source>
        <dbReference type="ARBA" id="ARBA00023065"/>
    </source>
</evidence>
<protein>
    <recommendedName>
        <fullName evidence="18">TonB-dependent siderophore receptor</fullName>
    </recommendedName>
</protein>
<dbReference type="PROSITE" id="PS52016">
    <property type="entry name" value="TONB_DEPENDENT_REC_3"/>
    <property type="match status" value="1"/>
</dbReference>
<dbReference type="InterPro" id="IPR039426">
    <property type="entry name" value="TonB-dep_rcpt-like"/>
</dbReference>
<keyword evidence="7" id="KW-0408">Iron</keyword>
<sequence>MYSINKIIFLSAGLTFVLNAHELNFVSLDRIVVTAQKTDESLKDIPAQVSVLKGDDLQDKNIKKIEDLNNFSANLSIFNGSGIISASIRGIQSNSAFDNTNIAMFVDGVSYLGTSGNYIVLEDIDRVEILKGPQSSLYGKNAYSGVINIVSKEPSKDIPTKFGINLANRGGRNFSFSTGTELIKDKFFASLSASHNKKDGYMQNTFLNKRDDFTKNNFVKLNLKFTPLDNLKIMFIQSLYDSNDGAPHMNLANADNPRINQNGFQAKTTNRIYQNSLNVKYEFDKYLFESLSSYKNQRNTSDYDGDHTPIKVMQLGSYFKTKEYMQEFRFGLNENFGKFLFGINGGYQDSNRLLLMNGLNFQKNIKKSKSYGIFSHSDFYLTDYLTATLGIRFDKDRIDLDDLLLSKKESSSYSAISPRFTLSYDINDETLAYATISKGYKSGGYLLFAPVNNRWYDKETLINYEIGAKTTMLDRLNLNFALFYTDIKNKQVMTYVSPSVAYATNAAKANSKGFEIESQYKISDNATLFANLGYAKSVYKDFKDVKGDYKGKLINYAPKWTYSMGINYYGFGGFYTIASIHGQSKMYADEKNTAKTNGYALVDLKFGFKKKNIDISLYCNNLFDKRYDTNYVGYKFLSAPREVGVNMNYKF</sequence>
<keyword evidence="4" id="KW-0410">Iron transport</keyword>
<organism evidence="16 17">
    <name type="scientific">Campylobacter blaseri</name>
    <dbReference type="NCBI Taxonomy" id="2042961"/>
    <lineage>
        <taxon>Bacteria</taxon>
        <taxon>Pseudomonadati</taxon>
        <taxon>Campylobacterota</taxon>
        <taxon>Epsilonproteobacteria</taxon>
        <taxon>Campylobacterales</taxon>
        <taxon>Campylobacteraceae</taxon>
        <taxon>Campylobacter</taxon>
    </lineage>
</organism>
<feature type="domain" description="TonB-dependent receptor-like beta-barrel" evidence="14">
    <location>
        <begin position="244"/>
        <end position="622"/>
    </location>
</feature>